<dbReference type="RefSeq" id="XP_018322184.1">
    <property type="nucleotide sequence ID" value="XM_018466682.2"/>
</dbReference>
<evidence type="ECO:0000259" key="15">
    <source>
        <dbReference type="Pfam" id="PF00441"/>
    </source>
</evidence>
<comment type="similarity">
    <text evidence="3 14">Belongs to the acyl-CoA dehydrogenase family.</text>
</comment>
<dbReference type="GO" id="GO:0005739">
    <property type="term" value="C:mitochondrion"/>
    <property type="evidence" value="ECO:0007669"/>
    <property type="project" value="TreeGrafter"/>
</dbReference>
<evidence type="ECO:0000256" key="7">
    <source>
        <dbReference type="ARBA" id="ARBA00023002"/>
    </source>
</evidence>
<dbReference type="FunFam" id="1.20.140.10:FF:000004">
    <property type="entry name" value="Acyl-CoA dehydrogenase FadE25"/>
    <property type="match status" value="1"/>
</dbReference>
<dbReference type="PANTHER" id="PTHR43884:SF26">
    <property type="entry name" value="MEDIUM-CHAIN SPECIFIC ACYL-COA DEHYDROGENASE, MITOCHONDRIAL-LIKE PROTEIN-RELATED"/>
    <property type="match status" value="1"/>
</dbReference>
<dbReference type="PROSITE" id="PS00072">
    <property type="entry name" value="ACYL_COA_DH_1"/>
    <property type="match status" value="1"/>
</dbReference>
<dbReference type="GeneID" id="108734917"/>
<dbReference type="InParanoid" id="A0A1W4WE21"/>
<feature type="domain" description="Acyl-CoA oxidase/dehydrogenase middle" evidence="16">
    <location>
        <begin position="142"/>
        <end position="237"/>
    </location>
</feature>
<accession>A0A1W4WE21</accession>
<dbReference type="Proteomes" id="UP000192223">
    <property type="component" value="Unplaced"/>
</dbReference>
<dbReference type="Pfam" id="PF02770">
    <property type="entry name" value="Acyl-CoA_dh_M"/>
    <property type="match status" value="1"/>
</dbReference>
<organism evidence="18 19">
    <name type="scientific">Agrilus planipennis</name>
    <name type="common">Emerald ash borer</name>
    <name type="synonym">Agrilus marcopoli</name>
    <dbReference type="NCBI Taxonomy" id="224129"/>
    <lineage>
        <taxon>Eukaryota</taxon>
        <taxon>Metazoa</taxon>
        <taxon>Ecdysozoa</taxon>
        <taxon>Arthropoda</taxon>
        <taxon>Hexapoda</taxon>
        <taxon>Insecta</taxon>
        <taxon>Pterygota</taxon>
        <taxon>Neoptera</taxon>
        <taxon>Endopterygota</taxon>
        <taxon>Coleoptera</taxon>
        <taxon>Polyphaga</taxon>
        <taxon>Elateriformia</taxon>
        <taxon>Buprestoidea</taxon>
        <taxon>Buprestidae</taxon>
        <taxon>Agrilinae</taxon>
        <taxon>Agrilus</taxon>
    </lineage>
</organism>
<dbReference type="KEGG" id="apln:108734917"/>
<dbReference type="InterPro" id="IPR037069">
    <property type="entry name" value="AcylCoA_DH/ox_N_sf"/>
</dbReference>
<reference evidence="19" key="1">
    <citation type="submission" date="2025-08" db="UniProtKB">
        <authorList>
            <consortium name="RefSeq"/>
        </authorList>
    </citation>
    <scope>IDENTIFICATION</scope>
    <source>
        <tissue evidence="19">Entire body</tissue>
    </source>
</reference>
<evidence type="ECO:0000256" key="2">
    <source>
        <dbReference type="ARBA" id="ARBA00005198"/>
    </source>
</evidence>
<dbReference type="InterPro" id="IPR009075">
    <property type="entry name" value="AcylCo_DH/oxidase_C"/>
</dbReference>
<evidence type="ECO:0000256" key="3">
    <source>
        <dbReference type="ARBA" id="ARBA00009347"/>
    </source>
</evidence>
<dbReference type="InterPro" id="IPR006089">
    <property type="entry name" value="Acyl-CoA_DH_CS"/>
</dbReference>
<feature type="domain" description="Acyl-CoA dehydrogenase/oxidase N-terminal" evidence="17">
    <location>
        <begin position="27"/>
        <end position="138"/>
    </location>
</feature>
<name>A0A1W4WE21_AGRPL</name>
<comment type="function">
    <text evidence="10">Short-chain specific acyl-CoA dehydrogenase is one of the acyl-CoA dehydrogenases that catalyze the first step of mitochondrial fatty acid beta-oxidation, an aerobic process breaking down fatty acids into acetyl-CoA and allowing the production of energy from fats. The first step of fatty acid beta-oxidation consists in the removal of one hydrogen from C-2 and C-3 of the straight-chain fatty acyl-CoA thioester, resulting in the formation of trans-2-enoyl-CoA. Among the different mitochondrial acyl-CoA dehydrogenases, short-chain specific acyl-CoA dehydrogenase acts specifically on acyl-CoAs with saturated 4 to 6 carbons long primary chains.</text>
</comment>
<dbReference type="GO" id="GO:0050660">
    <property type="term" value="F:flavin adenine dinucleotide binding"/>
    <property type="evidence" value="ECO:0007669"/>
    <property type="project" value="InterPro"/>
</dbReference>
<dbReference type="Pfam" id="PF02771">
    <property type="entry name" value="Acyl-CoA_dh_N"/>
    <property type="match status" value="1"/>
</dbReference>
<proteinExistence type="inferred from homology"/>
<evidence type="ECO:0000256" key="11">
    <source>
        <dbReference type="ARBA" id="ARBA00048499"/>
    </source>
</evidence>
<evidence type="ECO:0000256" key="13">
    <source>
        <dbReference type="ARBA" id="ARBA00050758"/>
    </source>
</evidence>
<evidence type="ECO:0000256" key="6">
    <source>
        <dbReference type="ARBA" id="ARBA00022827"/>
    </source>
</evidence>
<evidence type="ECO:0000256" key="10">
    <source>
        <dbReference type="ARBA" id="ARBA00045387"/>
    </source>
</evidence>
<dbReference type="SUPFAM" id="SSF47203">
    <property type="entry name" value="Acyl-CoA dehydrogenase C-terminal domain-like"/>
    <property type="match status" value="1"/>
</dbReference>
<comment type="pathway">
    <text evidence="2">Lipid metabolism; mitochondrial fatty acid beta-oxidation.</text>
</comment>
<dbReference type="GO" id="GO:0046359">
    <property type="term" value="P:butyrate catabolic process"/>
    <property type="evidence" value="ECO:0007669"/>
    <property type="project" value="TreeGrafter"/>
</dbReference>
<evidence type="ECO:0000313" key="19">
    <source>
        <dbReference type="RefSeq" id="XP_018322184.1"/>
    </source>
</evidence>
<dbReference type="InterPro" id="IPR046373">
    <property type="entry name" value="Acyl-CoA_Oxase/DH_mid-dom_sf"/>
</dbReference>
<evidence type="ECO:0000259" key="16">
    <source>
        <dbReference type="Pfam" id="PF02770"/>
    </source>
</evidence>
<comment type="catalytic activity">
    <reaction evidence="12">
        <text>hexanoyl-CoA + oxidized [electron-transfer flavoprotein] + H(+) = (2E)-hexenoyl-CoA + reduced [electron-transfer flavoprotein]</text>
        <dbReference type="Rhea" id="RHEA:43464"/>
        <dbReference type="Rhea" id="RHEA-COMP:10685"/>
        <dbReference type="Rhea" id="RHEA-COMP:10686"/>
        <dbReference type="ChEBI" id="CHEBI:15378"/>
        <dbReference type="ChEBI" id="CHEBI:57692"/>
        <dbReference type="ChEBI" id="CHEBI:58307"/>
        <dbReference type="ChEBI" id="CHEBI:62077"/>
        <dbReference type="ChEBI" id="CHEBI:62620"/>
    </reaction>
    <physiologicalReaction direction="left-to-right" evidence="12">
        <dbReference type="Rhea" id="RHEA:43465"/>
    </physiologicalReaction>
</comment>
<dbReference type="AlphaFoldDB" id="A0A1W4WE21"/>
<dbReference type="InterPro" id="IPR006091">
    <property type="entry name" value="Acyl-CoA_Oxase/DH_mid-dom"/>
</dbReference>
<dbReference type="SUPFAM" id="SSF56645">
    <property type="entry name" value="Acyl-CoA dehydrogenase NM domain-like"/>
    <property type="match status" value="1"/>
</dbReference>
<comment type="catalytic activity">
    <reaction evidence="13">
        <text>butanoyl-CoA + oxidized [electron-transfer flavoprotein] + H(+) = (2E)-butenoyl-CoA + reduced [electron-transfer flavoprotein]</text>
        <dbReference type="Rhea" id="RHEA:24004"/>
        <dbReference type="Rhea" id="RHEA-COMP:10685"/>
        <dbReference type="Rhea" id="RHEA-COMP:10686"/>
        <dbReference type="ChEBI" id="CHEBI:15378"/>
        <dbReference type="ChEBI" id="CHEBI:57332"/>
        <dbReference type="ChEBI" id="CHEBI:57371"/>
        <dbReference type="ChEBI" id="CHEBI:57692"/>
        <dbReference type="ChEBI" id="CHEBI:58307"/>
        <dbReference type="EC" id="1.3.8.1"/>
    </reaction>
    <physiologicalReaction direction="left-to-right" evidence="13">
        <dbReference type="Rhea" id="RHEA:24005"/>
    </physiologicalReaction>
</comment>
<dbReference type="FunFam" id="1.10.540.10:FF:000002">
    <property type="entry name" value="Acyl-CoA dehydrogenase FadE19"/>
    <property type="match status" value="1"/>
</dbReference>
<dbReference type="Pfam" id="PF00441">
    <property type="entry name" value="Acyl-CoA_dh_1"/>
    <property type="match status" value="1"/>
</dbReference>
<evidence type="ECO:0000256" key="4">
    <source>
        <dbReference type="ARBA" id="ARBA00012046"/>
    </source>
</evidence>
<evidence type="ECO:0000313" key="18">
    <source>
        <dbReference type="Proteomes" id="UP000192223"/>
    </source>
</evidence>
<dbReference type="InterPro" id="IPR009100">
    <property type="entry name" value="AcylCoA_DH/oxidase_NM_dom_sf"/>
</dbReference>
<evidence type="ECO:0000256" key="12">
    <source>
        <dbReference type="ARBA" id="ARBA00049192"/>
    </source>
</evidence>
<keyword evidence="5 14" id="KW-0285">Flavoprotein</keyword>
<dbReference type="PANTHER" id="PTHR43884">
    <property type="entry name" value="ACYL-COA DEHYDROGENASE"/>
    <property type="match status" value="1"/>
</dbReference>
<evidence type="ECO:0000256" key="9">
    <source>
        <dbReference type="ARBA" id="ARBA00044204"/>
    </source>
</evidence>
<sequence>MALRNITKLLKNRTLPQCIRYFSIILTNEHEMLQKTCRDFAESELKPVAAQLDKEHKFPTEQIKKLGELGLLSINVSEKWGGSNLDSLSLAIAVEEIARGCGGTGTIVSVHNCLYVNLLDRLGTDAQKETFLRPFTGGTLGCFALSEPDAGSDVGAISTTAILDGDHYILNGTKSWVTSGYEGKAVVVFATVDKKQKHKGITAFLIPLPYQGLSLGKKEDKMGIRASSTCNIILEDVRIPKENVLGNVGEGFKIAMSQLDNARVGISAQALGIAQAALDCAVDYSSQRKAFGRPINEMQAVQLRIAEMAVALESARLLVWRAAVLCDEPVRSSKESSMAKLAASQAATFVSHNAIQILGGMGYVTDMPAERHYRDARITEIYAGVNDVHKQIIAGQIIKSYQN</sequence>
<dbReference type="FunCoup" id="A0A1W4WE21">
    <property type="interactions" value="931"/>
</dbReference>
<dbReference type="PROSITE" id="PS00073">
    <property type="entry name" value="ACYL_COA_DH_2"/>
    <property type="match status" value="1"/>
</dbReference>
<dbReference type="Gene3D" id="1.10.540.10">
    <property type="entry name" value="Acyl-CoA dehydrogenase/oxidase, N-terminal domain"/>
    <property type="match status" value="1"/>
</dbReference>
<keyword evidence="18" id="KW-1185">Reference proteome</keyword>
<dbReference type="InterPro" id="IPR036250">
    <property type="entry name" value="AcylCo_DH-like_C"/>
</dbReference>
<evidence type="ECO:0000256" key="14">
    <source>
        <dbReference type="RuleBase" id="RU362125"/>
    </source>
</evidence>
<dbReference type="Gene3D" id="1.20.140.10">
    <property type="entry name" value="Butyryl-CoA Dehydrogenase, subunit A, domain 3"/>
    <property type="match status" value="1"/>
</dbReference>
<dbReference type="FunFam" id="2.40.110.10:FF:000001">
    <property type="entry name" value="Acyl-CoA dehydrogenase, mitochondrial"/>
    <property type="match status" value="1"/>
</dbReference>
<evidence type="ECO:0000256" key="5">
    <source>
        <dbReference type="ARBA" id="ARBA00022630"/>
    </source>
</evidence>
<comment type="cofactor">
    <cofactor evidence="1 14">
        <name>FAD</name>
        <dbReference type="ChEBI" id="CHEBI:57692"/>
    </cofactor>
</comment>
<dbReference type="GO" id="GO:0033539">
    <property type="term" value="P:fatty acid beta-oxidation using acyl-CoA dehydrogenase"/>
    <property type="evidence" value="ECO:0007669"/>
    <property type="project" value="TreeGrafter"/>
</dbReference>
<dbReference type="InterPro" id="IPR013786">
    <property type="entry name" value="AcylCoA_DH/ox_N"/>
</dbReference>
<dbReference type="PIRSF" id="PIRSF016578">
    <property type="entry name" value="HsaA"/>
    <property type="match status" value="1"/>
</dbReference>
<evidence type="ECO:0000256" key="8">
    <source>
        <dbReference type="ARBA" id="ARBA00031895"/>
    </source>
</evidence>
<dbReference type="EC" id="1.3.8.1" evidence="4"/>
<feature type="domain" description="Acyl-CoA dehydrogenase/oxidase C-terminal" evidence="15">
    <location>
        <begin position="249"/>
        <end position="397"/>
    </location>
</feature>
<dbReference type="GO" id="GO:0016937">
    <property type="term" value="F:short-chain fatty acyl-CoA dehydrogenase activity"/>
    <property type="evidence" value="ECO:0007669"/>
    <property type="project" value="UniProtKB-EC"/>
</dbReference>
<keyword evidence="6 14" id="KW-0274">FAD</keyword>
<keyword evidence="7 14" id="KW-0560">Oxidoreductase</keyword>
<dbReference type="STRING" id="224129.A0A1W4WE21"/>
<evidence type="ECO:0000256" key="1">
    <source>
        <dbReference type="ARBA" id="ARBA00001974"/>
    </source>
</evidence>
<protein>
    <recommendedName>
        <fullName evidence="9">Short-chain specific acyl-CoA dehydrogenase, mitochondrial</fullName>
        <ecNumber evidence="4">1.3.8.1</ecNumber>
    </recommendedName>
    <alternativeName>
        <fullName evidence="8">Butyryl-CoA dehydrogenase</fullName>
    </alternativeName>
</protein>
<evidence type="ECO:0000259" key="17">
    <source>
        <dbReference type="Pfam" id="PF02771"/>
    </source>
</evidence>
<dbReference type="CDD" id="cd01158">
    <property type="entry name" value="SCAD_SBCAD"/>
    <property type="match status" value="1"/>
</dbReference>
<gene>
    <name evidence="19" type="primary">LOC108734917</name>
</gene>
<dbReference type="Gene3D" id="2.40.110.10">
    <property type="entry name" value="Butyryl-CoA Dehydrogenase, subunit A, domain 2"/>
    <property type="match status" value="1"/>
</dbReference>
<comment type="catalytic activity">
    <reaction evidence="11">
        <text>pentanoyl-CoA + oxidized [electron-transfer flavoprotein] + H(+) = (2E)-pentenoyl-CoA + reduced [electron-transfer flavoprotein]</text>
        <dbReference type="Rhea" id="RHEA:43456"/>
        <dbReference type="Rhea" id="RHEA-COMP:10685"/>
        <dbReference type="Rhea" id="RHEA-COMP:10686"/>
        <dbReference type="ChEBI" id="CHEBI:15378"/>
        <dbReference type="ChEBI" id="CHEBI:57389"/>
        <dbReference type="ChEBI" id="CHEBI:57692"/>
        <dbReference type="ChEBI" id="CHEBI:58307"/>
        <dbReference type="ChEBI" id="CHEBI:86160"/>
    </reaction>
    <physiologicalReaction direction="left-to-right" evidence="11">
        <dbReference type="Rhea" id="RHEA:43457"/>
    </physiologicalReaction>
</comment>
<dbReference type="OrthoDB" id="10254877at2759"/>